<dbReference type="RefSeq" id="WP_231329801.1">
    <property type="nucleotide sequence ID" value="NZ_CP059572.1"/>
</dbReference>
<gene>
    <name evidence="3" type="ORF">AGRA3207_005362</name>
</gene>
<reference evidence="3" key="1">
    <citation type="submission" date="2020-07" db="EMBL/GenBank/DDBJ databases">
        <authorList>
            <person name="Tarantini F.S."/>
            <person name="Hong K.W."/>
            <person name="Chan K.G."/>
        </authorList>
    </citation>
    <scope>NUCLEOTIDE SEQUENCE</scope>
    <source>
        <strain evidence="3">32-07</strain>
    </source>
</reference>
<protein>
    <recommendedName>
        <fullName evidence="5">DUF4190 domain-containing protein</fullName>
    </recommendedName>
</protein>
<sequence length="144" mass="14518">MSGYGGSPPPGWEDPYGGSQGWGGGGYGPPPADPYGQGPPPGYGYGYGPPGVPYAPAGNGSTIAALICNIVAIVLCCNIVAIPGVILAAIAMGRAQSDPYSARRLTMWSWVLFGASIVVAIIVMVAWIVLAANSEPDYGSSSGI</sequence>
<feature type="region of interest" description="Disordered" evidence="1">
    <location>
        <begin position="1"/>
        <end position="41"/>
    </location>
</feature>
<name>A0ABX8QZ73_9ACTN</name>
<accession>A0ABX8QZ73</accession>
<feature type="transmembrane region" description="Helical" evidence="2">
    <location>
        <begin position="63"/>
        <end position="93"/>
    </location>
</feature>
<feature type="compositionally biased region" description="Gly residues" evidence="1">
    <location>
        <begin position="18"/>
        <end position="27"/>
    </location>
</feature>
<organism evidence="3 4">
    <name type="scientific">Actinomadura graeca</name>
    <dbReference type="NCBI Taxonomy" id="2750812"/>
    <lineage>
        <taxon>Bacteria</taxon>
        <taxon>Bacillati</taxon>
        <taxon>Actinomycetota</taxon>
        <taxon>Actinomycetes</taxon>
        <taxon>Streptosporangiales</taxon>
        <taxon>Thermomonosporaceae</taxon>
        <taxon>Actinomadura</taxon>
    </lineage>
</organism>
<evidence type="ECO:0000313" key="4">
    <source>
        <dbReference type="Proteomes" id="UP001049518"/>
    </source>
</evidence>
<keyword evidence="4" id="KW-1185">Reference proteome</keyword>
<keyword evidence="2" id="KW-0472">Membrane</keyword>
<evidence type="ECO:0000256" key="1">
    <source>
        <dbReference type="SAM" id="MobiDB-lite"/>
    </source>
</evidence>
<dbReference type="EMBL" id="CP059572">
    <property type="protein sequence ID" value="QXJ24105.1"/>
    <property type="molecule type" value="Genomic_DNA"/>
</dbReference>
<feature type="compositionally biased region" description="Pro residues" evidence="1">
    <location>
        <begin position="28"/>
        <end position="41"/>
    </location>
</feature>
<evidence type="ECO:0008006" key="5">
    <source>
        <dbReference type="Google" id="ProtNLM"/>
    </source>
</evidence>
<keyword evidence="2" id="KW-0812">Transmembrane</keyword>
<keyword evidence="2" id="KW-1133">Transmembrane helix</keyword>
<dbReference type="Proteomes" id="UP001049518">
    <property type="component" value="Chromosome"/>
</dbReference>
<evidence type="ECO:0000313" key="3">
    <source>
        <dbReference type="EMBL" id="QXJ24105.1"/>
    </source>
</evidence>
<proteinExistence type="predicted"/>
<feature type="transmembrane region" description="Helical" evidence="2">
    <location>
        <begin position="105"/>
        <end position="130"/>
    </location>
</feature>
<evidence type="ECO:0000256" key="2">
    <source>
        <dbReference type="SAM" id="Phobius"/>
    </source>
</evidence>